<feature type="region of interest" description="Disordered" evidence="8">
    <location>
        <begin position="612"/>
        <end position="661"/>
    </location>
</feature>
<dbReference type="SMART" id="SM01385">
    <property type="entry name" value="DSS1_SEM1"/>
    <property type="match status" value="1"/>
</dbReference>
<dbReference type="Gene3D" id="3.40.50.1220">
    <property type="entry name" value="TPP-binding domain"/>
    <property type="match status" value="1"/>
</dbReference>
<comment type="similarity">
    <text evidence="2">Belongs to the sirtuin family. Class I subfamily.</text>
</comment>
<dbReference type="PROSITE" id="PS50305">
    <property type="entry name" value="SIRTUIN"/>
    <property type="match status" value="1"/>
</dbReference>
<feature type="compositionally biased region" description="Low complexity" evidence="8">
    <location>
        <begin position="201"/>
        <end position="222"/>
    </location>
</feature>
<evidence type="ECO:0000256" key="5">
    <source>
        <dbReference type="ARBA" id="ARBA00023128"/>
    </source>
</evidence>
<dbReference type="GO" id="GO:0031934">
    <property type="term" value="C:mating-type region heterochromatin"/>
    <property type="evidence" value="ECO:0007669"/>
    <property type="project" value="TreeGrafter"/>
</dbReference>
<evidence type="ECO:0000259" key="9">
    <source>
        <dbReference type="PROSITE" id="PS50305"/>
    </source>
</evidence>
<dbReference type="InterPro" id="IPR007834">
    <property type="entry name" value="DSS1_SEM1"/>
</dbReference>
<keyword evidence="4" id="KW-0520">NAD</keyword>
<gene>
    <name evidence="10" type="ORF">JVT61DRAFT_6586</name>
</gene>
<dbReference type="GO" id="GO:0005739">
    <property type="term" value="C:mitochondrion"/>
    <property type="evidence" value="ECO:0007669"/>
    <property type="project" value="UniProtKB-SubCell"/>
</dbReference>
<evidence type="ECO:0000313" key="11">
    <source>
        <dbReference type="Proteomes" id="UP000683000"/>
    </source>
</evidence>
<feature type="compositionally biased region" description="Basic and acidic residues" evidence="8">
    <location>
        <begin position="639"/>
        <end position="657"/>
    </location>
</feature>
<dbReference type="Pfam" id="PF02146">
    <property type="entry name" value="SIR2"/>
    <property type="match status" value="1"/>
</dbReference>
<evidence type="ECO:0000256" key="4">
    <source>
        <dbReference type="ARBA" id="ARBA00023027"/>
    </source>
</evidence>
<evidence type="ECO:0000256" key="8">
    <source>
        <dbReference type="SAM" id="MobiDB-lite"/>
    </source>
</evidence>
<feature type="region of interest" description="Disordered" evidence="8">
    <location>
        <begin position="328"/>
        <end position="369"/>
    </location>
</feature>
<proteinExistence type="inferred from homology"/>
<dbReference type="SUPFAM" id="SSF52467">
    <property type="entry name" value="DHS-like NAD/FAD-binding domain"/>
    <property type="match status" value="1"/>
</dbReference>
<feature type="region of interest" description="Disordered" evidence="8">
    <location>
        <begin position="520"/>
        <end position="559"/>
    </location>
</feature>
<sequence>MNATEYDKAKRTKHEWKEWSPSFALVHITHKATNDSLCPPRRKPVATTLTALPRTSRRCLPSPPQGTQSHLESQASRRRLWRRHSVQAGIPDFRSPTGLFQTLKRDNPKEALSSGKDLFDASVFNSEHTTSLFCQMIAQLSELSQAASPTPFHQLLRLLDDHGRLLRVYTQNIDAIESKSGLSFGVPEFEDKRCKPRSRAKTAPATTTSTTCTPSQSSASQPNSRLSSPTVEVPRCIPLTRHASNAALSNMEETRQLVGKRARGVGKLRPSVVLYNELHKDGEGVGEIVRRDLVGGSKGKGRSGADVLLVVGTSLRVPGTKRMVREFSKAVRSRGSNSSKDLPDSTPKRAPITSLSPRRSSESKDGCPPIKSIYLNLDFPVRLGSGKGYLMRGYRAAAKEAVLERKRKREEEAASGEQPEVAAQAPPVKRRKTANQTASKPTSSRKRKSSEGPHSAPRKPRSDSKSTRPTPSKTLTGSASKPMSAEKVYIRIPSRRRVPQVVISTHPPLRVLIKEQQSFPATPPVSQLKHRKHGSAGSKHDNDRYPPSDNTDSPMIDSDLSDDWMTTPLDSPEWTRALSLFYLCINRFNTHCRGGFRILNRLMGSIVHTVVRTRHRHQQSDRDTNARTEPMSSTPNTSKPDDNASKAPEKPKSDDVPHLGVLEEDDEFEEFECAAANASGDKLWEDNWDDDDIEDEFSVQLR</sequence>
<evidence type="ECO:0000256" key="2">
    <source>
        <dbReference type="ARBA" id="ARBA00006924"/>
    </source>
</evidence>
<dbReference type="InterPro" id="IPR029035">
    <property type="entry name" value="DHS-like_NAD/FAD-binding_dom"/>
</dbReference>
<dbReference type="Gene3D" id="3.30.1600.10">
    <property type="entry name" value="SIR2/SIRT2 'Small Domain"/>
    <property type="match status" value="1"/>
</dbReference>
<dbReference type="PANTHER" id="PTHR11085:SF15">
    <property type="entry name" value="NAD-DEPENDENT HISTONE DEACETYLASE HST4"/>
    <property type="match status" value="1"/>
</dbReference>
<dbReference type="GO" id="GO:0006406">
    <property type="term" value="P:mRNA export from nucleus"/>
    <property type="evidence" value="ECO:0007669"/>
    <property type="project" value="InterPro"/>
</dbReference>
<accession>A0A8I2YJT6</accession>
<dbReference type="GO" id="GO:0070403">
    <property type="term" value="F:NAD+ binding"/>
    <property type="evidence" value="ECO:0007669"/>
    <property type="project" value="InterPro"/>
</dbReference>
<dbReference type="GO" id="GO:0043248">
    <property type="term" value="P:proteasome assembly"/>
    <property type="evidence" value="ECO:0007669"/>
    <property type="project" value="InterPro"/>
</dbReference>
<feature type="region of interest" description="Disordered" evidence="8">
    <location>
        <begin position="193"/>
        <end position="231"/>
    </location>
</feature>
<feature type="domain" description="Deacetylase sirtuin-type" evidence="9">
    <location>
        <begin position="54"/>
        <end position="387"/>
    </location>
</feature>
<dbReference type="GO" id="GO:1990414">
    <property type="term" value="P:replication-born double-strand break repair via sister chromatid exchange"/>
    <property type="evidence" value="ECO:0007669"/>
    <property type="project" value="TreeGrafter"/>
</dbReference>
<dbReference type="InterPro" id="IPR050134">
    <property type="entry name" value="NAD-dep_sirtuin_deacylases"/>
</dbReference>
<dbReference type="AlphaFoldDB" id="A0A8I2YJT6"/>
<dbReference type="InterPro" id="IPR026591">
    <property type="entry name" value="Sirtuin_cat_small_dom_sf"/>
</dbReference>
<dbReference type="GO" id="GO:0005634">
    <property type="term" value="C:nucleus"/>
    <property type="evidence" value="ECO:0007669"/>
    <property type="project" value="TreeGrafter"/>
</dbReference>
<dbReference type="GO" id="GO:0000122">
    <property type="term" value="P:negative regulation of transcription by RNA polymerase II"/>
    <property type="evidence" value="ECO:0007669"/>
    <property type="project" value="TreeGrafter"/>
</dbReference>
<dbReference type="GO" id="GO:0006282">
    <property type="term" value="P:regulation of DNA repair"/>
    <property type="evidence" value="ECO:0007669"/>
    <property type="project" value="TreeGrafter"/>
</dbReference>
<dbReference type="InterPro" id="IPR003000">
    <property type="entry name" value="Sirtuin"/>
</dbReference>
<evidence type="ECO:0000313" key="10">
    <source>
        <dbReference type="EMBL" id="KAG6373435.1"/>
    </source>
</evidence>
<comment type="similarity">
    <text evidence="6">Belongs to the DSS1/SEM1 family.</text>
</comment>
<evidence type="ECO:0000256" key="6">
    <source>
        <dbReference type="ARBA" id="ARBA00034491"/>
    </source>
</evidence>
<keyword evidence="3" id="KW-0808">Transferase</keyword>
<protein>
    <submittedName>
        <fullName evidence="10">DHS-like NAD/FAD-binding domain-containing protein</fullName>
    </submittedName>
</protein>
<keyword evidence="11" id="KW-1185">Reference proteome</keyword>
<dbReference type="PANTHER" id="PTHR11085">
    <property type="entry name" value="NAD-DEPENDENT PROTEIN DEACYLASE SIRTUIN-5, MITOCHONDRIAL-RELATED"/>
    <property type="match status" value="1"/>
</dbReference>
<comment type="caution">
    <text evidence="7">Lacks conserved residue(s) required for the propagation of feature annotation.</text>
</comment>
<feature type="compositionally biased region" description="Polar residues" evidence="8">
    <location>
        <begin position="467"/>
        <end position="481"/>
    </location>
</feature>
<dbReference type="Proteomes" id="UP000683000">
    <property type="component" value="Unassembled WGS sequence"/>
</dbReference>
<feature type="compositionally biased region" description="Polar residues" evidence="8">
    <location>
        <begin position="65"/>
        <end position="74"/>
    </location>
</feature>
<dbReference type="Pfam" id="PF05160">
    <property type="entry name" value="DSS1_SEM1"/>
    <property type="match status" value="1"/>
</dbReference>
<feature type="region of interest" description="Disordered" evidence="8">
    <location>
        <begin position="408"/>
        <end position="486"/>
    </location>
</feature>
<reference evidence="10" key="1">
    <citation type="submission" date="2021-03" db="EMBL/GenBank/DDBJ databases">
        <title>Evolutionary innovations through gain and loss of genes in the ectomycorrhizal Boletales.</title>
        <authorList>
            <person name="Wu G."/>
            <person name="Miyauchi S."/>
            <person name="Morin E."/>
            <person name="Yang Z.-L."/>
            <person name="Xu J."/>
            <person name="Martin F.M."/>
        </authorList>
    </citation>
    <scope>NUCLEOTIDE SEQUENCE</scope>
    <source>
        <strain evidence="10">BR01</strain>
    </source>
</reference>
<dbReference type="InterPro" id="IPR026590">
    <property type="entry name" value="Ssirtuin_cat_dom"/>
</dbReference>
<evidence type="ECO:0000256" key="3">
    <source>
        <dbReference type="ARBA" id="ARBA00022679"/>
    </source>
</evidence>
<evidence type="ECO:0000256" key="1">
    <source>
        <dbReference type="ARBA" id="ARBA00004173"/>
    </source>
</evidence>
<comment type="caution">
    <text evidence="10">The sequence shown here is derived from an EMBL/GenBank/DDBJ whole genome shotgun (WGS) entry which is preliminary data.</text>
</comment>
<dbReference type="CDD" id="cd00296">
    <property type="entry name" value="SIR2"/>
    <property type="match status" value="1"/>
</dbReference>
<dbReference type="GO" id="GO:0017136">
    <property type="term" value="F:histone deacetylase activity, NAD-dependent"/>
    <property type="evidence" value="ECO:0007669"/>
    <property type="project" value="TreeGrafter"/>
</dbReference>
<name>A0A8I2YJT6_9AGAM</name>
<organism evidence="10 11">
    <name type="scientific">Boletus reticuloceps</name>
    <dbReference type="NCBI Taxonomy" id="495285"/>
    <lineage>
        <taxon>Eukaryota</taxon>
        <taxon>Fungi</taxon>
        <taxon>Dikarya</taxon>
        <taxon>Basidiomycota</taxon>
        <taxon>Agaricomycotina</taxon>
        <taxon>Agaricomycetes</taxon>
        <taxon>Agaricomycetidae</taxon>
        <taxon>Boletales</taxon>
        <taxon>Boletineae</taxon>
        <taxon>Boletaceae</taxon>
        <taxon>Boletoideae</taxon>
        <taxon>Boletus</taxon>
    </lineage>
</organism>
<evidence type="ECO:0000256" key="7">
    <source>
        <dbReference type="PROSITE-ProRule" id="PRU00236"/>
    </source>
</evidence>
<feature type="region of interest" description="Disordered" evidence="8">
    <location>
        <begin position="55"/>
        <end position="77"/>
    </location>
</feature>
<dbReference type="OrthoDB" id="2919105at2759"/>
<dbReference type="GO" id="GO:0031508">
    <property type="term" value="P:pericentric heterochromatin formation"/>
    <property type="evidence" value="ECO:0007669"/>
    <property type="project" value="TreeGrafter"/>
</dbReference>
<dbReference type="GO" id="GO:0008541">
    <property type="term" value="C:proteasome regulatory particle, lid subcomplex"/>
    <property type="evidence" value="ECO:0007669"/>
    <property type="project" value="InterPro"/>
</dbReference>
<dbReference type="EMBL" id="JAGFBS010000022">
    <property type="protein sequence ID" value="KAG6373435.1"/>
    <property type="molecule type" value="Genomic_DNA"/>
</dbReference>
<comment type="subcellular location">
    <subcellularLocation>
        <location evidence="1">Mitochondrion</location>
    </subcellularLocation>
</comment>
<keyword evidence="5" id="KW-0496">Mitochondrion</keyword>